<proteinExistence type="predicted"/>
<accession>A0ABX5S6B6</accession>
<dbReference type="RefSeq" id="WP_134384116.1">
    <property type="nucleotide sequence ID" value="NZ_CP038026.1"/>
</dbReference>
<sequence>MLRRLATLRGEFGLAAASRLAADGMVDAADVDDAVAALHAKSLLAARHTEAGLRCRLVAGAREYALALAGCASDGGPVRCAVARPGLPIPARAPLPRGGKRITTRTA</sequence>
<name>A0ABX5S6B6_9BURK</name>
<keyword evidence="2" id="KW-1185">Reference proteome</keyword>
<dbReference type="Proteomes" id="UP000294359">
    <property type="component" value="Chromosome"/>
</dbReference>
<evidence type="ECO:0000313" key="2">
    <source>
        <dbReference type="Proteomes" id="UP000294359"/>
    </source>
</evidence>
<evidence type="ECO:0000313" key="1">
    <source>
        <dbReference type="EMBL" id="QBQ35881.1"/>
    </source>
</evidence>
<protein>
    <submittedName>
        <fullName evidence="1">Uncharacterized protein</fullName>
    </submittedName>
</protein>
<organism evidence="1 2">
    <name type="scientific">Pseudoduganella plicata</name>
    <dbReference type="NCBI Taxonomy" id="321984"/>
    <lineage>
        <taxon>Bacteria</taxon>
        <taxon>Pseudomonadati</taxon>
        <taxon>Pseudomonadota</taxon>
        <taxon>Betaproteobacteria</taxon>
        <taxon>Burkholderiales</taxon>
        <taxon>Oxalobacteraceae</taxon>
        <taxon>Telluria group</taxon>
        <taxon>Pseudoduganella</taxon>
    </lineage>
</organism>
<dbReference type="EMBL" id="CP038026">
    <property type="protein sequence ID" value="QBQ35881.1"/>
    <property type="molecule type" value="Genomic_DNA"/>
</dbReference>
<gene>
    <name evidence="1" type="ORF">E1742_06725</name>
</gene>
<reference evidence="1 2" key="1">
    <citation type="submission" date="2019-03" db="EMBL/GenBank/DDBJ databases">
        <title>Draft Genome Sequences of Six Type Strains of the Genus Massilia.</title>
        <authorList>
            <person name="Miess H."/>
            <person name="Frediansyhah A."/>
            <person name="Gross H."/>
        </authorList>
    </citation>
    <scope>NUCLEOTIDE SEQUENCE [LARGE SCALE GENOMIC DNA]</scope>
    <source>
        <strain evidence="1 2">DSM 17505</strain>
    </source>
</reference>